<evidence type="ECO:0000313" key="7">
    <source>
        <dbReference type="Proteomes" id="UP000032300"/>
    </source>
</evidence>
<reference evidence="6 7" key="1">
    <citation type="journal article" date="2015" name="Int. J. Syst. Evol. Microbiol.">
        <title>Sphingomonas hengshuiensis sp. nov., isolated from lake wetland.</title>
        <authorList>
            <person name="Wei S."/>
            <person name="Wang T."/>
            <person name="Liu H."/>
            <person name="Zhang C."/>
            <person name="Guo J."/>
            <person name="Wang Q."/>
            <person name="Liang K."/>
            <person name="Zhang Z."/>
        </authorList>
    </citation>
    <scope>NUCLEOTIDE SEQUENCE [LARGE SCALE GENOMIC DNA]</scope>
    <source>
        <strain evidence="6 7">WHSC-8</strain>
    </source>
</reference>
<dbReference type="Pfam" id="PF13305">
    <property type="entry name" value="TetR_C_33"/>
    <property type="match status" value="1"/>
</dbReference>
<name>A0A7U5BG73_9SPHN</name>
<organism evidence="6 7">
    <name type="scientific">Sphingomonas hengshuiensis</name>
    <dbReference type="NCBI Taxonomy" id="1609977"/>
    <lineage>
        <taxon>Bacteria</taxon>
        <taxon>Pseudomonadati</taxon>
        <taxon>Pseudomonadota</taxon>
        <taxon>Alphaproteobacteria</taxon>
        <taxon>Sphingomonadales</taxon>
        <taxon>Sphingomonadaceae</taxon>
        <taxon>Sphingomonas</taxon>
    </lineage>
</organism>
<evidence type="ECO:0000256" key="2">
    <source>
        <dbReference type="ARBA" id="ARBA00023125"/>
    </source>
</evidence>
<protein>
    <recommendedName>
        <fullName evidence="5">HTH tetR-type domain-containing protein</fullName>
    </recommendedName>
</protein>
<dbReference type="Gene3D" id="1.10.357.10">
    <property type="entry name" value="Tetracycline Repressor, domain 2"/>
    <property type="match status" value="1"/>
</dbReference>
<dbReference type="GO" id="GO:0003700">
    <property type="term" value="F:DNA-binding transcription factor activity"/>
    <property type="evidence" value="ECO:0007669"/>
    <property type="project" value="TreeGrafter"/>
</dbReference>
<gene>
    <name evidence="6" type="ORF">TS85_20190</name>
</gene>
<feature type="domain" description="HTH tetR-type" evidence="5">
    <location>
        <begin position="6"/>
        <end position="64"/>
    </location>
</feature>
<accession>A0A7U5BG73</accession>
<dbReference type="InterPro" id="IPR036271">
    <property type="entry name" value="Tet_transcr_reg_TetR-rel_C_sf"/>
</dbReference>
<dbReference type="Proteomes" id="UP000032300">
    <property type="component" value="Chromosome"/>
</dbReference>
<dbReference type="KEGG" id="sphi:TS85_20190"/>
<evidence type="ECO:0000259" key="5">
    <source>
        <dbReference type="PROSITE" id="PS50977"/>
    </source>
</evidence>
<dbReference type="GO" id="GO:0000976">
    <property type="term" value="F:transcription cis-regulatory region binding"/>
    <property type="evidence" value="ECO:0007669"/>
    <property type="project" value="TreeGrafter"/>
</dbReference>
<evidence type="ECO:0000256" key="4">
    <source>
        <dbReference type="PROSITE-ProRule" id="PRU00335"/>
    </source>
</evidence>
<keyword evidence="1" id="KW-0805">Transcription regulation</keyword>
<dbReference type="InterPro" id="IPR050109">
    <property type="entry name" value="HTH-type_TetR-like_transc_reg"/>
</dbReference>
<dbReference type="SUPFAM" id="SSF46689">
    <property type="entry name" value="Homeodomain-like"/>
    <property type="match status" value="1"/>
</dbReference>
<dbReference type="Pfam" id="PF00440">
    <property type="entry name" value="TetR_N"/>
    <property type="match status" value="1"/>
</dbReference>
<dbReference type="PANTHER" id="PTHR30055:SF220">
    <property type="entry name" value="TETR-FAMILY REGULATORY PROTEIN"/>
    <property type="match status" value="1"/>
</dbReference>
<keyword evidence="3" id="KW-0804">Transcription</keyword>
<evidence type="ECO:0000313" key="6">
    <source>
        <dbReference type="EMBL" id="AJP74681.1"/>
    </source>
</evidence>
<sequence length="176" mass="18047">MSSPRSALSDRLIDAALDLLDSGAEFSLRSVARAAGVSAMAPYRHFVDKEALLAAVAGRGFDDLRAALLAADAVDDPRAALMGQGMAYVRFALARPALFRLMFAGPGSGPPPGGDSAFGVLARRMRDVLPEAAEIGAVTCWATVHGLATLALDGRLGPEPEVPATAALGLMVAGFG</sequence>
<dbReference type="InterPro" id="IPR025996">
    <property type="entry name" value="MT1864/Rv1816-like_C"/>
</dbReference>
<keyword evidence="2 4" id="KW-0238">DNA-binding</keyword>
<dbReference type="InterPro" id="IPR001647">
    <property type="entry name" value="HTH_TetR"/>
</dbReference>
<dbReference type="PROSITE" id="PS50977">
    <property type="entry name" value="HTH_TETR_2"/>
    <property type="match status" value="1"/>
</dbReference>
<reference evidence="6 7" key="2">
    <citation type="submission" date="2015-02" db="EMBL/GenBank/DDBJ databases">
        <title>The complete genome of Sphingomonas hengshuiensis sp. WHSC-8 isolated from soil of Hengshui Lake.</title>
        <authorList>
            <person name="Wei S."/>
            <person name="Guo J."/>
            <person name="Su C."/>
            <person name="Wu R."/>
            <person name="Zhang Z."/>
            <person name="Liang K."/>
            <person name="Li H."/>
            <person name="Wang T."/>
            <person name="Liu H."/>
            <person name="Zhang C."/>
            <person name="Li Z."/>
            <person name="Wang Q."/>
            <person name="Meng J."/>
        </authorList>
    </citation>
    <scope>NUCLEOTIDE SEQUENCE [LARGE SCALE GENOMIC DNA]</scope>
    <source>
        <strain evidence="6 7">WHSC-8</strain>
    </source>
</reference>
<keyword evidence="7" id="KW-1185">Reference proteome</keyword>
<feature type="DNA-binding region" description="H-T-H motif" evidence="4">
    <location>
        <begin position="27"/>
        <end position="46"/>
    </location>
</feature>
<evidence type="ECO:0000256" key="1">
    <source>
        <dbReference type="ARBA" id="ARBA00023015"/>
    </source>
</evidence>
<dbReference type="InterPro" id="IPR009057">
    <property type="entry name" value="Homeodomain-like_sf"/>
</dbReference>
<dbReference type="AlphaFoldDB" id="A0A7U5BG73"/>
<dbReference type="SUPFAM" id="SSF48498">
    <property type="entry name" value="Tetracyclin repressor-like, C-terminal domain"/>
    <property type="match status" value="1"/>
</dbReference>
<dbReference type="EMBL" id="CP010836">
    <property type="protein sequence ID" value="AJP74681.1"/>
    <property type="molecule type" value="Genomic_DNA"/>
</dbReference>
<evidence type="ECO:0000256" key="3">
    <source>
        <dbReference type="ARBA" id="ARBA00023163"/>
    </source>
</evidence>
<proteinExistence type="predicted"/>
<dbReference type="PANTHER" id="PTHR30055">
    <property type="entry name" value="HTH-TYPE TRANSCRIPTIONAL REGULATOR RUTR"/>
    <property type="match status" value="1"/>
</dbReference>